<reference evidence="5 6" key="1">
    <citation type="journal article" date="2015" name="Genome Announc.">
        <title>Expanding the biotechnology potential of lactobacilli through comparative genomics of 213 strains and associated genera.</title>
        <authorList>
            <person name="Sun Z."/>
            <person name="Harris H.M."/>
            <person name="McCann A."/>
            <person name="Guo C."/>
            <person name="Argimon S."/>
            <person name="Zhang W."/>
            <person name="Yang X."/>
            <person name="Jeffery I.B."/>
            <person name="Cooney J.C."/>
            <person name="Kagawa T.F."/>
            <person name="Liu W."/>
            <person name="Song Y."/>
            <person name="Salvetti E."/>
            <person name="Wrobel A."/>
            <person name="Rasinkangas P."/>
            <person name="Parkhill J."/>
            <person name="Rea M.C."/>
            <person name="O'Sullivan O."/>
            <person name="Ritari J."/>
            <person name="Douillard F.P."/>
            <person name="Paul Ross R."/>
            <person name="Yang R."/>
            <person name="Briner A.E."/>
            <person name="Felis G.E."/>
            <person name="de Vos W.M."/>
            <person name="Barrangou R."/>
            <person name="Klaenhammer T.R."/>
            <person name="Caufield P.W."/>
            <person name="Cui Y."/>
            <person name="Zhang H."/>
            <person name="O'Toole P.W."/>
        </authorList>
    </citation>
    <scope>NUCLEOTIDE SEQUENCE [LARGE SCALE GENOMIC DNA]</scope>
    <source>
        <strain evidence="5 6">DSM 19906</strain>
    </source>
</reference>
<keyword evidence="6" id="KW-1185">Reference proteome</keyword>
<dbReference type="PANTHER" id="PTHR43309:SF5">
    <property type="entry name" value="5-OXOPROLINASE SUBUNIT C"/>
    <property type="match status" value="1"/>
</dbReference>
<evidence type="ECO:0000256" key="3">
    <source>
        <dbReference type="ARBA" id="ARBA00022840"/>
    </source>
</evidence>
<dbReference type="SUPFAM" id="SSF50891">
    <property type="entry name" value="Cyclophilin-like"/>
    <property type="match status" value="1"/>
</dbReference>
<dbReference type="GO" id="GO:0016787">
    <property type="term" value="F:hydrolase activity"/>
    <property type="evidence" value="ECO:0007669"/>
    <property type="project" value="UniProtKB-KW"/>
</dbReference>
<protein>
    <submittedName>
        <fullName evidence="5">Biotin-dependent carboxylase domain protein</fullName>
    </submittedName>
</protein>
<dbReference type="EMBL" id="AZEB01000005">
    <property type="protein sequence ID" value="KRL22627.1"/>
    <property type="molecule type" value="Genomic_DNA"/>
</dbReference>
<dbReference type="PATRIC" id="fig|1423766.4.peg.2308"/>
<dbReference type="SMART" id="SM00797">
    <property type="entry name" value="AHS2"/>
    <property type="match status" value="1"/>
</dbReference>
<evidence type="ECO:0000313" key="6">
    <source>
        <dbReference type="Proteomes" id="UP000051439"/>
    </source>
</evidence>
<sequence>MPNLSVIQPGLQTTVQDLGREIHQIDGFPVSGSMDQSSHRLANLLVGNPGRTACLEFALTGPTLIFRTATFIAVTGAQFSPTLNGDPIPQNQAIQIHKNDQLEIGTAKTGRYGYLAIKGGIKVPIVMDSRSTTLRIGIGGFHGRALVAGDQLPIQTQNTLSSYAHRRAPQEFLTSFRNPLTMLQNPLTIRILKGPQWELFSKADQARLQNQQYQLTSEADRMGYRLAGKPLTTSTQSLLSEATVFGGIQITTNGQPIVLLADRQTTGGYPVIATIFTVDIGKIVQCQNHQLIQFQLADLQSAENDIQRQSQLLQRLKAEFNDQRYQEPIGINRAAAQRIQELF</sequence>
<keyword evidence="1" id="KW-0547">Nucleotide-binding</keyword>
<keyword evidence="2" id="KW-0378">Hydrolase</keyword>
<dbReference type="PANTHER" id="PTHR43309">
    <property type="entry name" value="5-OXOPROLINASE SUBUNIT C"/>
    <property type="match status" value="1"/>
</dbReference>
<dbReference type="NCBIfam" id="TIGR00724">
    <property type="entry name" value="urea_amlyse_rel"/>
    <property type="match status" value="1"/>
</dbReference>
<gene>
    <name evidence="5" type="ORF">FC98_GL002226</name>
</gene>
<dbReference type="AlphaFoldDB" id="A0A0R1P0H5"/>
<feature type="domain" description="Carboxyltransferase" evidence="4">
    <location>
        <begin position="25"/>
        <end position="312"/>
    </location>
</feature>
<accession>A0A0R1P0H5</accession>
<dbReference type="Pfam" id="PF02626">
    <property type="entry name" value="CT_A_B"/>
    <property type="match status" value="1"/>
</dbReference>
<evidence type="ECO:0000256" key="2">
    <source>
        <dbReference type="ARBA" id="ARBA00022801"/>
    </source>
</evidence>
<organism evidence="5 6">
    <name type="scientific">Lentilactobacillus kisonensis DSM 19906 = JCM 15041</name>
    <dbReference type="NCBI Taxonomy" id="1423766"/>
    <lineage>
        <taxon>Bacteria</taxon>
        <taxon>Bacillati</taxon>
        <taxon>Bacillota</taxon>
        <taxon>Bacilli</taxon>
        <taxon>Lactobacillales</taxon>
        <taxon>Lactobacillaceae</taxon>
        <taxon>Lentilactobacillus</taxon>
    </lineage>
</organism>
<name>A0A0R1P0H5_9LACO</name>
<dbReference type="InterPro" id="IPR003778">
    <property type="entry name" value="CT_A_B"/>
</dbReference>
<comment type="caution">
    <text evidence="5">The sequence shown here is derived from an EMBL/GenBank/DDBJ whole genome shotgun (WGS) entry which is preliminary data.</text>
</comment>
<evidence type="ECO:0000313" key="5">
    <source>
        <dbReference type="EMBL" id="KRL22627.1"/>
    </source>
</evidence>
<dbReference type="RefSeq" id="WP_008856117.1">
    <property type="nucleotide sequence ID" value="NZ_AZEB01000005.1"/>
</dbReference>
<dbReference type="InterPro" id="IPR029000">
    <property type="entry name" value="Cyclophilin-like_dom_sf"/>
</dbReference>
<keyword evidence="3" id="KW-0067">ATP-binding</keyword>
<evidence type="ECO:0000259" key="4">
    <source>
        <dbReference type="SMART" id="SM00797"/>
    </source>
</evidence>
<dbReference type="Gene3D" id="2.40.100.10">
    <property type="entry name" value="Cyclophilin-like"/>
    <property type="match status" value="1"/>
</dbReference>
<dbReference type="GO" id="GO:0005524">
    <property type="term" value="F:ATP binding"/>
    <property type="evidence" value="ECO:0007669"/>
    <property type="project" value="UniProtKB-KW"/>
</dbReference>
<evidence type="ECO:0000256" key="1">
    <source>
        <dbReference type="ARBA" id="ARBA00022741"/>
    </source>
</evidence>
<dbReference type="InterPro" id="IPR052708">
    <property type="entry name" value="PxpC"/>
</dbReference>
<dbReference type="Proteomes" id="UP000051439">
    <property type="component" value="Unassembled WGS sequence"/>
</dbReference>
<proteinExistence type="predicted"/>